<gene>
    <name evidence="1" type="ordered locus">MTR_2g017815</name>
</gene>
<dbReference type="AlphaFoldDB" id="A0A072V3Q2"/>
<evidence type="ECO:0000313" key="3">
    <source>
        <dbReference type="Proteomes" id="UP000002051"/>
    </source>
</evidence>
<sequence>MISNMVSEPLHDSLGHLLSVSENKETRVWNEVIDSQVYVVERAKTMFQNWQDIGRICDTYCNSDKKKM</sequence>
<dbReference type="EnsemblPlants" id="KEH36654">
    <property type="protein sequence ID" value="KEH36654"/>
    <property type="gene ID" value="MTR_2g017815"/>
</dbReference>
<proteinExistence type="predicted"/>
<reference evidence="2" key="3">
    <citation type="submission" date="2015-04" db="UniProtKB">
        <authorList>
            <consortium name="EnsemblPlants"/>
        </authorList>
    </citation>
    <scope>IDENTIFICATION</scope>
    <source>
        <strain evidence="2">cv. Jemalong A17</strain>
    </source>
</reference>
<keyword evidence="3" id="KW-1185">Reference proteome</keyword>
<evidence type="ECO:0000313" key="1">
    <source>
        <dbReference type="EMBL" id="KEH36654.1"/>
    </source>
</evidence>
<reference evidence="1 3" key="2">
    <citation type="journal article" date="2014" name="BMC Genomics">
        <title>An improved genome release (version Mt4.0) for the model legume Medicago truncatula.</title>
        <authorList>
            <person name="Tang H."/>
            <person name="Krishnakumar V."/>
            <person name="Bidwell S."/>
            <person name="Rosen B."/>
            <person name="Chan A."/>
            <person name="Zhou S."/>
            <person name="Gentzbittel L."/>
            <person name="Childs K.L."/>
            <person name="Yandell M."/>
            <person name="Gundlach H."/>
            <person name="Mayer K.F."/>
            <person name="Schwartz D.C."/>
            <person name="Town C.D."/>
        </authorList>
    </citation>
    <scope>GENOME REANNOTATION</scope>
    <source>
        <strain evidence="1">A17</strain>
        <strain evidence="2 3">cv. Jemalong A17</strain>
    </source>
</reference>
<evidence type="ECO:0000313" key="2">
    <source>
        <dbReference type="EnsemblPlants" id="KEH36654"/>
    </source>
</evidence>
<dbReference type="Proteomes" id="UP000002051">
    <property type="component" value="Chromosome 2"/>
</dbReference>
<dbReference type="EMBL" id="CM001218">
    <property type="protein sequence ID" value="KEH36654.1"/>
    <property type="molecule type" value="Genomic_DNA"/>
</dbReference>
<name>A0A072V3Q2_MEDTR</name>
<protein>
    <submittedName>
        <fullName evidence="1 2">Uncharacterized protein</fullName>
    </submittedName>
</protein>
<organism evidence="1 3">
    <name type="scientific">Medicago truncatula</name>
    <name type="common">Barrel medic</name>
    <name type="synonym">Medicago tribuloides</name>
    <dbReference type="NCBI Taxonomy" id="3880"/>
    <lineage>
        <taxon>Eukaryota</taxon>
        <taxon>Viridiplantae</taxon>
        <taxon>Streptophyta</taxon>
        <taxon>Embryophyta</taxon>
        <taxon>Tracheophyta</taxon>
        <taxon>Spermatophyta</taxon>
        <taxon>Magnoliopsida</taxon>
        <taxon>eudicotyledons</taxon>
        <taxon>Gunneridae</taxon>
        <taxon>Pentapetalae</taxon>
        <taxon>rosids</taxon>
        <taxon>fabids</taxon>
        <taxon>Fabales</taxon>
        <taxon>Fabaceae</taxon>
        <taxon>Papilionoideae</taxon>
        <taxon>50 kb inversion clade</taxon>
        <taxon>NPAAA clade</taxon>
        <taxon>Hologalegina</taxon>
        <taxon>IRL clade</taxon>
        <taxon>Trifolieae</taxon>
        <taxon>Medicago</taxon>
    </lineage>
</organism>
<reference evidence="1 3" key="1">
    <citation type="journal article" date="2011" name="Nature">
        <title>The Medicago genome provides insight into the evolution of rhizobial symbioses.</title>
        <authorList>
            <person name="Young N.D."/>
            <person name="Debelle F."/>
            <person name="Oldroyd G.E."/>
            <person name="Geurts R."/>
            <person name="Cannon S.B."/>
            <person name="Udvardi M.K."/>
            <person name="Benedito V.A."/>
            <person name="Mayer K.F."/>
            <person name="Gouzy J."/>
            <person name="Schoof H."/>
            <person name="Van de Peer Y."/>
            <person name="Proost S."/>
            <person name="Cook D.R."/>
            <person name="Meyers B.C."/>
            <person name="Spannagl M."/>
            <person name="Cheung F."/>
            <person name="De Mita S."/>
            <person name="Krishnakumar V."/>
            <person name="Gundlach H."/>
            <person name="Zhou S."/>
            <person name="Mudge J."/>
            <person name="Bharti A.K."/>
            <person name="Murray J.D."/>
            <person name="Naoumkina M.A."/>
            <person name="Rosen B."/>
            <person name="Silverstein K.A."/>
            <person name="Tang H."/>
            <person name="Rombauts S."/>
            <person name="Zhao P.X."/>
            <person name="Zhou P."/>
            <person name="Barbe V."/>
            <person name="Bardou P."/>
            <person name="Bechner M."/>
            <person name="Bellec A."/>
            <person name="Berger A."/>
            <person name="Berges H."/>
            <person name="Bidwell S."/>
            <person name="Bisseling T."/>
            <person name="Choisne N."/>
            <person name="Couloux A."/>
            <person name="Denny R."/>
            <person name="Deshpande S."/>
            <person name="Dai X."/>
            <person name="Doyle J.J."/>
            <person name="Dudez A.M."/>
            <person name="Farmer A.D."/>
            <person name="Fouteau S."/>
            <person name="Franken C."/>
            <person name="Gibelin C."/>
            <person name="Gish J."/>
            <person name="Goldstein S."/>
            <person name="Gonzalez A.J."/>
            <person name="Green P.J."/>
            <person name="Hallab A."/>
            <person name="Hartog M."/>
            <person name="Hua A."/>
            <person name="Humphray S.J."/>
            <person name="Jeong D.H."/>
            <person name="Jing Y."/>
            <person name="Jocker A."/>
            <person name="Kenton S.M."/>
            <person name="Kim D.J."/>
            <person name="Klee K."/>
            <person name="Lai H."/>
            <person name="Lang C."/>
            <person name="Lin S."/>
            <person name="Macmil S.L."/>
            <person name="Magdelenat G."/>
            <person name="Matthews L."/>
            <person name="McCorrison J."/>
            <person name="Monaghan E.L."/>
            <person name="Mun J.H."/>
            <person name="Najar F.Z."/>
            <person name="Nicholson C."/>
            <person name="Noirot C."/>
            <person name="O'Bleness M."/>
            <person name="Paule C.R."/>
            <person name="Poulain J."/>
            <person name="Prion F."/>
            <person name="Qin B."/>
            <person name="Qu C."/>
            <person name="Retzel E.F."/>
            <person name="Riddle C."/>
            <person name="Sallet E."/>
            <person name="Samain S."/>
            <person name="Samson N."/>
            <person name="Sanders I."/>
            <person name="Saurat O."/>
            <person name="Scarpelli C."/>
            <person name="Schiex T."/>
            <person name="Segurens B."/>
            <person name="Severin A.J."/>
            <person name="Sherrier D.J."/>
            <person name="Shi R."/>
            <person name="Sims S."/>
            <person name="Singer S.R."/>
            <person name="Sinharoy S."/>
            <person name="Sterck L."/>
            <person name="Viollet A."/>
            <person name="Wang B.B."/>
            <person name="Wang K."/>
            <person name="Wang M."/>
            <person name="Wang X."/>
            <person name="Warfsmann J."/>
            <person name="Weissenbach J."/>
            <person name="White D.D."/>
            <person name="White J.D."/>
            <person name="Wiley G.B."/>
            <person name="Wincker P."/>
            <person name="Xing Y."/>
            <person name="Yang L."/>
            <person name="Yao Z."/>
            <person name="Ying F."/>
            <person name="Zhai J."/>
            <person name="Zhou L."/>
            <person name="Zuber A."/>
            <person name="Denarie J."/>
            <person name="Dixon R.A."/>
            <person name="May G.D."/>
            <person name="Schwartz D.C."/>
            <person name="Rogers J."/>
            <person name="Quetier F."/>
            <person name="Town C.D."/>
            <person name="Roe B.A."/>
        </authorList>
    </citation>
    <scope>NUCLEOTIDE SEQUENCE [LARGE SCALE GENOMIC DNA]</scope>
    <source>
        <strain evidence="1">A17</strain>
        <strain evidence="2 3">cv. Jemalong A17</strain>
    </source>
</reference>
<accession>A0A072V3Q2</accession>
<dbReference type="HOGENOM" id="CLU_2797730_0_0_1"/>